<evidence type="ECO:0008006" key="2">
    <source>
        <dbReference type="Google" id="ProtNLM"/>
    </source>
</evidence>
<dbReference type="PANTHER" id="PTHR12558:SF33">
    <property type="entry name" value="BLL7664 PROTEIN"/>
    <property type="match status" value="1"/>
</dbReference>
<reference evidence="1" key="1">
    <citation type="journal article" date="2015" name="Nature">
        <title>Complex archaea that bridge the gap between prokaryotes and eukaryotes.</title>
        <authorList>
            <person name="Spang A."/>
            <person name="Saw J.H."/>
            <person name="Jorgensen S.L."/>
            <person name="Zaremba-Niedzwiedzka K."/>
            <person name="Martijn J."/>
            <person name="Lind A.E."/>
            <person name="van Eijk R."/>
            <person name="Schleper C."/>
            <person name="Guy L."/>
            <person name="Ettema T.J."/>
        </authorList>
    </citation>
    <scope>NUCLEOTIDE SEQUENCE</scope>
</reference>
<evidence type="ECO:0000313" key="1">
    <source>
        <dbReference type="EMBL" id="KKN50616.1"/>
    </source>
</evidence>
<dbReference type="PANTHER" id="PTHR12558">
    <property type="entry name" value="CELL DIVISION CYCLE 16,23,27"/>
    <property type="match status" value="1"/>
</dbReference>
<comment type="caution">
    <text evidence="1">The sequence shown here is derived from an EMBL/GenBank/DDBJ whole genome shotgun (WGS) entry which is preliminary data.</text>
</comment>
<dbReference type="SUPFAM" id="SSF48452">
    <property type="entry name" value="TPR-like"/>
    <property type="match status" value="2"/>
</dbReference>
<dbReference type="EMBL" id="LAZR01001104">
    <property type="protein sequence ID" value="KKN50616.1"/>
    <property type="molecule type" value="Genomic_DNA"/>
</dbReference>
<dbReference type="SMART" id="SM00028">
    <property type="entry name" value="TPR"/>
    <property type="match status" value="7"/>
</dbReference>
<name>A0A0F9TNC7_9ZZZZ</name>
<dbReference type="InterPro" id="IPR019734">
    <property type="entry name" value="TPR_rpt"/>
</dbReference>
<protein>
    <recommendedName>
        <fullName evidence="2">Tetratricopeptide repeat-like domain-containing protein</fullName>
    </recommendedName>
</protein>
<dbReference type="InterPro" id="IPR011990">
    <property type="entry name" value="TPR-like_helical_dom_sf"/>
</dbReference>
<organism evidence="1">
    <name type="scientific">marine sediment metagenome</name>
    <dbReference type="NCBI Taxonomy" id="412755"/>
    <lineage>
        <taxon>unclassified sequences</taxon>
        <taxon>metagenomes</taxon>
        <taxon>ecological metagenomes</taxon>
    </lineage>
</organism>
<sequence>MDLLPSHWLRSVFSIQRSVVFASSILLVACAVAPAQSIEPAPQEVASAEVVEPKKQPDLPLSAELVYDILTAEIAGQRGEIGIAAELYNNAANIVDSPAVAARSTQIANFTRNQPRINRALERWIEVDPNDADIYIMQVPFLLLKGDYAMVVKDVNTALSLAPEQSGVYLARVSDNLIELAQQEQALSVIEELKAFQNNDPEVIFVYARMQAFYKNYDTALLNVDKVLKNDAKRDDALILKAEILQRMGKGTSAMALLKKPATSDDASENMQFAYAKLLGENNKTEEAREIFLQLNADAPENEEVIFALGLIAIQGQDGQEAKHYFNQLIAMGDNGKQAAYFMGLAEQINHNNEAAMVWFDSVPVDSPRFEAAQSSYINLLADDGQMDKARLHLQLLRAEQPKNALQYYLFEASFLRERNQDQAAFDLYTEALQQFPGQTELLYGRAMVAERLNRLSILEDDLRAILKKEPNNSQALNALGYTLTDRTDRHQEALALISKAVEISPNDAFYLDSLAWAHYRLGHLDLAEKYIKQAVAIQSDAEFLAHLGEILWQRGKKVEAKKAWDDGLKKDPNNTLLRKTMSRFGQ</sequence>
<dbReference type="Gene3D" id="1.25.40.10">
    <property type="entry name" value="Tetratricopeptide repeat domain"/>
    <property type="match status" value="2"/>
</dbReference>
<dbReference type="AlphaFoldDB" id="A0A0F9TNC7"/>
<gene>
    <name evidence="1" type="ORF">LCGC14_0631060</name>
</gene>
<dbReference type="PROSITE" id="PS50005">
    <property type="entry name" value="TPR"/>
    <property type="match status" value="1"/>
</dbReference>
<dbReference type="Pfam" id="PF12895">
    <property type="entry name" value="ANAPC3"/>
    <property type="match status" value="1"/>
</dbReference>
<accession>A0A0F9TNC7</accession>
<proteinExistence type="predicted"/>
<dbReference type="Pfam" id="PF13432">
    <property type="entry name" value="TPR_16"/>
    <property type="match status" value="2"/>
</dbReference>